<dbReference type="InterPro" id="IPR036259">
    <property type="entry name" value="MFS_trans_sf"/>
</dbReference>
<evidence type="ECO:0000256" key="1">
    <source>
        <dbReference type="ARBA" id="ARBA00004141"/>
    </source>
</evidence>
<feature type="transmembrane region" description="Helical" evidence="7">
    <location>
        <begin position="200"/>
        <end position="221"/>
    </location>
</feature>
<feature type="transmembrane region" description="Helical" evidence="7">
    <location>
        <begin position="126"/>
        <end position="145"/>
    </location>
</feature>
<feature type="transmembrane region" description="Helical" evidence="7">
    <location>
        <begin position="431"/>
        <end position="451"/>
    </location>
</feature>
<feature type="transmembrane region" description="Helical" evidence="7">
    <location>
        <begin position="458"/>
        <end position="478"/>
    </location>
</feature>
<feature type="transmembrane region" description="Helical" evidence="7">
    <location>
        <begin position="35"/>
        <end position="63"/>
    </location>
</feature>
<dbReference type="PANTHER" id="PTHR23511:SF36">
    <property type="entry name" value="EG:BACR7A4.13 PROTEIN-RELATED"/>
    <property type="match status" value="1"/>
</dbReference>
<dbReference type="EMBL" id="JAACXV010000060">
    <property type="protein sequence ID" value="KAF7285185.1"/>
    <property type="molecule type" value="Genomic_DNA"/>
</dbReference>
<evidence type="ECO:0000313" key="10">
    <source>
        <dbReference type="Proteomes" id="UP000625711"/>
    </source>
</evidence>
<evidence type="ECO:0000259" key="8">
    <source>
        <dbReference type="PROSITE" id="PS50850"/>
    </source>
</evidence>
<evidence type="ECO:0000256" key="5">
    <source>
        <dbReference type="ARBA" id="ARBA00022989"/>
    </source>
</evidence>
<keyword evidence="4 7" id="KW-0812">Transmembrane</keyword>
<dbReference type="Pfam" id="PF00083">
    <property type="entry name" value="Sugar_tr"/>
    <property type="match status" value="1"/>
</dbReference>
<keyword evidence="6 7" id="KW-0472">Membrane</keyword>
<evidence type="ECO:0000256" key="6">
    <source>
        <dbReference type="ARBA" id="ARBA00023136"/>
    </source>
</evidence>
<keyword evidence="3" id="KW-0813">Transport</keyword>
<keyword evidence="10" id="KW-1185">Reference proteome</keyword>
<dbReference type="AlphaFoldDB" id="A0A834IS10"/>
<comment type="similarity">
    <text evidence="2">Belongs to the major facilitator superfamily.</text>
</comment>
<feature type="transmembrane region" description="Helical" evidence="7">
    <location>
        <begin position="165"/>
        <end position="188"/>
    </location>
</feature>
<evidence type="ECO:0000256" key="4">
    <source>
        <dbReference type="ARBA" id="ARBA00022692"/>
    </source>
</evidence>
<accession>A0A834IS10</accession>
<reference evidence="9" key="1">
    <citation type="submission" date="2020-08" db="EMBL/GenBank/DDBJ databases">
        <title>Genome sequencing and assembly of the red palm weevil Rhynchophorus ferrugineus.</title>
        <authorList>
            <person name="Dias G.B."/>
            <person name="Bergman C.M."/>
            <person name="Manee M."/>
        </authorList>
    </citation>
    <scope>NUCLEOTIDE SEQUENCE</scope>
    <source>
        <strain evidence="9">AA-2017</strain>
        <tissue evidence="9">Whole larva</tissue>
    </source>
</reference>
<proteinExistence type="inferred from homology"/>
<name>A0A834IS10_RHYFE</name>
<evidence type="ECO:0000256" key="7">
    <source>
        <dbReference type="SAM" id="Phobius"/>
    </source>
</evidence>
<comment type="caution">
    <text evidence="9">The sequence shown here is derived from an EMBL/GenBank/DDBJ whole genome shotgun (WGS) entry which is preliminary data.</text>
</comment>
<keyword evidence="5 7" id="KW-1133">Transmembrane helix</keyword>
<dbReference type="OrthoDB" id="3936150at2759"/>
<feature type="domain" description="Major facilitator superfamily (MFS) profile" evidence="8">
    <location>
        <begin position="37"/>
        <end position="512"/>
    </location>
</feature>
<feature type="transmembrane region" description="Helical" evidence="7">
    <location>
        <begin position="75"/>
        <end position="95"/>
    </location>
</feature>
<dbReference type="PROSITE" id="PS50850">
    <property type="entry name" value="MFS"/>
    <property type="match status" value="1"/>
</dbReference>
<dbReference type="InterPro" id="IPR005828">
    <property type="entry name" value="MFS_sugar_transport-like"/>
</dbReference>
<comment type="subcellular location">
    <subcellularLocation>
        <location evidence="1">Membrane</location>
        <topology evidence="1">Multi-pass membrane protein</topology>
    </subcellularLocation>
</comment>
<gene>
    <name evidence="9" type="ORF">GWI33_011722</name>
</gene>
<dbReference type="Proteomes" id="UP000625711">
    <property type="component" value="Unassembled WGS sequence"/>
</dbReference>
<dbReference type="SUPFAM" id="SSF103473">
    <property type="entry name" value="MFS general substrate transporter"/>
    <property type="match status" value="1"/>
</dbReference>
<dbReference type="InterPro" id="IPR020846">
    <property type="entry name" value="MFS_dom"/>
</dbReference>
<dbReference type="Gene3D" id="1.20.1250.20">
    <property type="entry name" value="MFS general substrate transporter like domains"/>
    <property type="match status" value="1"/>
</dbReference>
<organism evidence="9 10">
    <name type="scientific">Rhynchophorus ferrugineus</name>
    <name type="common">Red palm weevil</name>
    <name type="synonym">Curculio ferrugineus</name>
    <dbReference type="NCBI Taxonomy" id="354439"/>
    <lineage>
        <taxon>Eukaryota</taxon>
        <taxon>Metazoa</taxon>
        <taxon>Ecdysozoa</taxon>
        <taxon>Arthropoda</taxon>
        <taxon>Hexapoda</taxon>
        <taxon>Insecta</taxon>
        <taxon>Pterygota</taxon>
        <taxon>Neoptera</taxon>
        <taxon>Endopterygota</taxon>
        <taxon>Coleoptera</taxon>
        <taxon>Polyphaga</taxon>
        <taxon>Cucujiformia</taxon>
        <taxon>Curculionidae</taxon>
        <taxon>Dryophthorinae</taxon>
        <taxon>Rhynchophorus</taxon>
    </lineage>
</organism>
<dbReference type="GO" id="GO:0016020">
    <property type="term" value="C:membrane"/>
    <property type="evidence" value="ECO:0007669"/>
    <property type="project" value="UniProtKB-SubCell"/>
</dbReference>
<sequence length="516" mass="56727">MSKGEVKGQVELGMANNPADFQTAIEATKFGKFNVMLLCISIAGALTMQFETGVISFIIPMAACDLNLTSSQKGLLNSMAFLGMTTSGCFWGFLLDTLGRKKPLLIGFLIETLITVGKSFSPRVDLLCVLQFCGGTITGGLYIAVNTYLHEFHSTEYRGKIQMLYGSMFCFGNVIIPLLSSAVTTLNISYTIATIKLYSWNVLFLICATPSAITTICLYFLPETPKFLMSCNKNDEALTVLKHVYSANTGQDKELYPVKALIQEKEEINEASSKKSWLEYAKIGWKQIAPLFGKKHCLHLFLVCGIQALFQVTVNTFRLYMPQLFQAAHDYQVANNASASMCNILTVLRTPTAEKENDAVCLVNTENNFQVYLNSTIVATATMIAYLTAGTFINLLGKKNLLNILNVTAGITISCLYLSKNMTTTLVLGSLFFLSLSICFDIFVTIVVVIFPTTLRAMAFSFSLLIGRSLTVLGNMIVPMLVEMGCAPLLIAWSTLTISGFILSCFVPNTDKMDMK</sequence>
<evidence type="ECO:0000313" key="9">
    <source>
        <dbReference type="EMBL" id="KAF7285185.1"/>
    </source>
</evidence>
<protein>
    <recommendedName>
        <fullName evidence="8">Major facilitator superfamily (MFS) profile domain-containing protein</fullName>
    </recommendedName>
</protein>
<feature type="transmembrane region" description="Helical" evidence="7">
    <location>
        <begin position="490"/>
        <end position="507"/>
    </location>
</feature>
<evidence type="ECO:0000256" key="2">
    <source>
        <dbReference type="ARBA" id="ARBA00008335"/>
    </source>
</evidence>
<dbReference type="PANTHER" id="PTHR23511">
    <property type="entry name" value="SYNAPTIC VESICLE GLYCOPROTEIN 2"/>
    <property type="match status" value="1"/>
</dbReference>
<feature type="transmembrane region" description="Helical" evidence="7">
    <location>
        <begin position="371"/>
        <end position="389"/>
    </location>
</feature>
<dbReference type="GO" id="GO:0022857">
    <property type="term" value="F:transmembrane transporter activity"/>
    <property type="evidence" value="ECO:0007669"/>
    <property type="project" value="InterPro"/>
</dbReference>
<evidence type="ECO:0000256" key="3">
    <source>
        <dbReference type="ARBA" id="ARBA00022448"/>
    </source>
</evidence>